<proteinExistence type="predicted"/>
<reference evidence="1 2" key="1">
    <citation type="journal article" date="2019" name="Nat. Ecol. Evol.">
        <title>Megaphylogeny resolves global patterns of mushroom evolution.</title>
        <authorList>
            <person name="Varga T."/>
            <person name="Krizsan K."/>
            <person name="Foldi C."/>
            <person name="Dima B."/>
            <person name="Sanchez-Garcia M."/>
            <person name="Sanchez-Ramirez S."/>
            <person name="Szollosi G.J."/>
            <person name="Szarkandi J.G."/>
            <person name="Papp V."/>
            <person name="Albert L."/>
            <person name="Andreopoulos W."/>
            <person name="Angelini C."/>
            <person name="Antonin V."/>
            <person name="Barry K.W."/>
            <person name="Bougher N.L."/>
            <person name="Buchanan P."/>
            <person name="Buyck B."/>
            <person name="Bense V."/>
            <person name="Catcheside P."/>
            <person name="Chovatia M."/>
            <person name="Cooper J."/>
            <person name="Damon W."/>
            <person name="Desjardin D."/>
            <person name="Finy P."/>
            <person name="Geml J."/>
            <person name="Haridas S."/>
            <person name="Hughes K."/>
            <person name="Justo A."/>
            <person name="Karasinski D."/>
            <person name="Kautmanova I."/>
            <person name="Kiss B."/>
            <person name="Kocsube S."/>
            <person name="Kotiranta H."/>
            <person name="LaButti K.M."/>
            <person name="Lechner B.E."/>
            <person name="Liimatainen K."/>
            <person name="Lipzen A."/>
            <person name="Lukacs Z."/>
            <person name="Mihaltcheva S."/>
            <person name="Morgado L.N."/>
            <person name="Niskanen T."/>
            <person name="Noordeloos M.E."/>
            <person name="Ohm R.A."/>
            <person name="Ortiz-Santana B."/>
            <person name="Ovrebo C."/>
            <person name="Racz N."/>
            <person name="Riley R."/>
            <person name="Savchenko A."/>
            <person name="Shiryaev A."/>
            <person name="Soop K."/>
            <person name="Spirin V."/>
            <person name="Szebenyi C."/>
            <person name="Tomsovsky M."/>
            <person name="Tulloss R.E."/>
            <person name="Uehling J."/>
            <person name="Grigoriev I.V."/>
            <person name="Vagvolgyi C."/>
            <person name="Papp T."/>
            <person name="Martin F.M."/>
            <person name="Miettinen O."/>
            <person name="Hibbett D.S."/>
            <person name="Nagy L.G."/>
        </authorList>
    </citation>
    <scope>NUCLEOTIDE SEQUENCE [LARGE SCALE GENOMIC DNA]</scope>
    <source>
        <strain evidence="1 2">CBS 309.79</strain>
    </source>
</reference>
<dbReference type="Proteomes" id="UP000305067">
    <property type="component" value="Unassembled WGS sequence"/>
</dbReference>
<name>A0A5C3Q6Y6_9AGAR</name>
<dbReference type="EMBL" id="ML178846">
    <property type="protein sequence ID" value="TFK97551.1"/>
    <property type="molecule type" value="Genomic_DNA"/>
</dbReference>
<sequence>MADYTLAAVVKQRFFEVGPEAFRLRLVKPGPSGPSKSQSPEMQAIIDARPLPLLPWDYTVDEEGLRALQSEGYDVEVKESQCSGIPSCLNMCLERMSGIRGWVGSVGTSFPYSGRTCGEKGRAQGWQSIFNSIVLLVVNVTHWFPFTSVRKRFSEIVTRRGCQVERERIILEAAFRHLSPTLMSTQLKLIASQFAHKLLELLLA</sequence>
<accession>A0A5C3Q6Y6</accession>
<evidence type="ECO:0000313" key="1">
    <source>
        <dbReference type="EMBL" id="TFK97551.1"/>
    </source>
</evidence>
<dbReference type="AlphaFoldDB" id="A0A5C3Q6Y6"/>
<organism evidence="1 2">
    <name type="scientific">Pterulicium gracile</name>
    <dbReference type="NCBI Taxonomy" id="1884261"/>
    <lineage>
        <taxon>Eukaryota</taxon>
        <taxon>Fungi</taxon>
        <taxon>Dikarya</taxon>
        <taxon>Basidiomycota</taxon>
        <taxon>Agaricomycotina</taxon>
        <taxon>Agaricomycetes</taxon>
        <taxon>Agaricomycetidae</taxon>
        <taxon>Agaricales</taxon>
        <taxon>Pleurotineae</taxon>
        <taxon>Pterulaceae</taxon>
        <taxon>Pterulicium</taxon>
    </lineage>
</organism>
<evidence type="ECO:0000313" key="2">
    <source>
        <dbReference type="Proteomes" id="UP000305067"/>
    </source>
</evidence>
<gene>
    <name evidence="1" type="ORF">BDV98DRAFT_258901</name>
</gene>
<protein>
    <submittedName>
        <fullName evidence="1">Uncharacterized protein</fullName>
    </submittedName>
</protein>
<keyword evidence="2" id="KW-1185">Reference proteome</keyword>